<dbReference type="PANTHER" id="PTHR30477">
    <property type="entry name" value="ABC-TRANSPORTER METAL-BINDING PROTEIN"/>
    <property type="match status" value="1"/>
</dbReference>
<keyword evidence="10" id="KW-1185">Reference proteome</keyword>
<evidence type="ECO:0000256" key="5">
    <source>
        <dbReference type="ARBA" id="ARBA00023136"/>
    </source>
</evidence>
<dbReference type="Pfam" id="PF00950">
    <property type="entry name" value="ABC-3"/>
    <property type="match status" value="1"/>
</dbReference>
<dbReference type="InterPro" id="IPR001626">
    <property type="entry name" value="ABC_TroCD"/>
</dbReference>
<organism evidence="9 10">
    <name type="scientific">Pseudomonas lalucatii</name>
    <dbReference type="NCBI Taxonomy" id="1424203"/>
    <lineage>
        <taxon>Bacteria</taxon>
        <taxon>Pseudomonadati</taxon>
        <taxon>Pseudomonadota</taxon>
        <taxon>Gammaproteobacteria</taxon>
        <taxon>Pseudomonadales</taxon>
        <taxon>Pseudomonadaceae</taxon>
        <taxon>Pseudomonas</taxon>
    </lineage>
</organism>
<keyword evidence="4 8" id="KW-1133">Transmembrane helix</keyword>
<protein>
    <submittedName>
        <fullName evidence="9">Metal ABC transporter permease</fullName>
    </submittedName>
</protein>
<comment type="similarity">
    <text evidence="2 6">Belongs to the ABC-3 integral membrane protein family.</text>
</comment>
<dbReference type="RefSeq" id="WP_246533206.1">
    <property type="nucleotide sequence ID" value="NZ_JADPMV010000001.1"/>
</dbReference>
<feature type="transmembrane region" description="Helical" evidence="8">
    <location>
        <begin position="94"/>
        <end position="114"/>
    </location>
</feature>
<comment type="caution">
    <text evidence="9">The sequence shown here is derived from an EMBL/GenBank/DDBJ whole genome shotgun (WGS) entry which is preliminary data.</text>
</comment>
<dbReference type="EMBL" id="JADPMV010000001">
    <property type="protein sequence ID" value="MBS7662629.1"/>
    <property type="molecule type" value="Genomic_DNA"/>
</dbReference>
<feature type="transmembrane region" description="Helical" evidence="8">
    <location>
        <begin position="56"/>
        <end position="82"/>
    </location>
</feature>
<evidence type="ECO:0000256" key="1">
    <source>
        <dbReference type="ARBA" id="ARBA00004141"/>
    </source>
</evidence>
<gene>
    <name evidence="9" type="ORF">I0D00_11865</name>
</gene>
<proteinExistence type="inferred from homology"/>
<sequence>MSFLQAVVAYDFLQKALLTSAMVGIICGVIGCFIILRGMALMGDAISHAVLPGVALSFMLGINLLIGAVLSGLLTAIAIGYVSQHSRIKHDVSIGVMFTAAFALGIILITLQKSSTDLYHILFGNVLAVRPEEMWITLVIGALVLASIYLFYKELLLSTFDATMAAAYGLPVKLIHYFLMTLLTLVTVASLQTVGIVLVVAMLITPAATAYLLTNRLSLMICWAAGLGLVSAFSGIYLSFTYNLASGATIVMTSTLLFLAALLLSPSQGLIWRGLQARRRRQQAPCGDGPVNDPDNAMLEHEVSP</sequence>
<dbReference type="InterPro" id="IPR037294">
    <property type="entry name" value="ABC_BtuC-like"/>
</dbReference>
<dbReference type="Proteomes" id="UP001196601">
    <property type="component" value="Unassembled WGS sequence"/>
</dbReference>
<dbReference type="Gene3D" id="1.10.3470.10">
    <property type="entry name" value="ABC transporter involved in vitamin B12 uptake, BtuC"/>
    <property type="match status" value="1"/>
</dbReference>
<dbReference type="PANTHER" id="PTHR30477:SF13">
    <property type="entry name" value="IRON TRANSPORT SYSTEM MEMBRANE PROTEIN HI_0360-RELATED"/>
    <property type="match status" value="1"/>
</dbReference>
<evidence type="ECO:0000256" key="8">
    <source>
        <dbReference type="SAM" id="Phobius"/>
    </source>
</evidence>
<evidence type="ECO:0000256" key="6">
    <source>
        <dbReference type="RuleBase" id="RU003943"/>
    </source>
</evidence>
<feature type="transmembrane region" description="Helical" evidence="8">
    <location>
        <begin position="194"/>
        <end position="213"/>
    </location>
</feature>
<dbReference type="SUPFAM" id="SSF81345">
    <property type="entry name" value="ABC transporter involved in vitamin B12 uptake, BtuC"/>
    <property type="match status" value="1"/>
</dbReference>
<evidence type="ECO:0000313" key="9">
    <source>
        <dbReference type="EMBL" id="MBS7662629.1"/>
    </source>
</evidence>
<keyword evidence="5 8" id="KW-0472">Membrane</keyword>
<feature type="transmembrane region" description="Helical" evidence="8">
    <location>
        <begin position="220"/>
        <end position="240"/>
    </location>
</feature>
<feature type="transmembrane region" description="Helical" evidence="8">
    <location>
        <begin position="134"/>
        <end position="152"/>
    </location>
</feature>
<evidence type="ECO:0000256" key="3">
    <source>
        <dbReference type="ARBA" id="ARBA00022692"/>
    </source>
</evidence>
<feature type="transmembrane region" description="Helical" evidence="8">
    <location>
        <begin position="164"/>
        <end position="188"/>
    </location>
</feature>
<feature type="region of interest" description="Disordered" evidence="7">
    <location>
        <begin position="283"/>
        <end position="305"/>
    </location>
</feature>
<feature type="transmembrane region" description="Helical" evidence="8">
    <location>
        <begin position="246"/>
        <end position="272"/>
    </location>
</feature>
<dbReference type="CDD" id="cd06550">
    <property type="entry name" value="TM_ABC_iron-siderophores_like"/>
    <property type="match status" value="1"/>
</dbReference>
<keyword evidence="3 6" id="KW-0812">Transmembrane</keyword>
<evidence type="ECO:0000256" key="7">
    <source>
        <dbReference type="SAM" id="MobiDB-lite"/>
    </source>
</evidence>
<comment type="subcellular location">
    <subcellularLocation>
        <location evidence="6">Cell membrane</location>
        <topology evidence="6">Multi-pass membrane protein</topology>
    </subcellularLocation>
    <subcellularLocation>
        <location evidence="1">Membrane</location>
        <topology evidence="1">Multi-pass membrane protein</topology>
    </subcellularLocation>
</comment>
<reference evidence="9 10" key="1">
    <citation type="journal article" date="2021" name="Syst. Appl. Microbiol.">
        <title>Pseudomonas lalucatii sp. nov. isolated from Vallgornera, a karstic cave in Mallorca, Western Mediterranean.</title>
        <authorList>
            <person name="Busquets A."/>
            <person name="Mulet M."/>
            <person name="Gomila M."/>
            <person name="Garcia-Valdes E."/>
        </authorList>
    </citation>
    <scope>NUCLEOTIDE SEQUENCE [LARGE SCALE GENOMIC DNA]</scope>
    <source>
        <strain evidence="9 10">R1b54</strain>
    </source>
</reference>
<feature type="transmembrane region" description="Helical" evidence="8">
    <location>
        <begin position="12"/>
        <end position="36"/>
    </location>
</feature>
<evidence type="ECO:0000256" key="2">
    <source>
        <dbReference type="ARBA" id="ARBA00008034"/>
    </source>
</evidence>
<accession>A0ABS5Q238</accession>
<evidence type="ECO:0000256" key="4">
    <source>
        <dbReference type="ARBA" id="ARBA00022989"/>
    </source>
</evidence>
<name>A0ABS5Q238_9PSED</name>
<evidence type="ECO:0000313" key="10">
    <source>
        <dbReference type="Proteomes" id="UP001196601"/>
    </source>
</evidence>
<keyword evidence="6" id="KW-0813">Transport</keyword>